<dbReference type="STRING" id="984262.SGRA_2172"/>
<name>H6L374_SAPGL</name>
<evidence type="ECO:0000256" key="1">
    <source>
        <dbReference type="SAM" id="Coils"/>
    </source>
</evidence>
<feature type="coiled-coil region" evidence="1">
    <location>
        <begin position="486"/>
        <end position="615"/>
    </location>
</feature>
<proteinExistence type="predicted"/>
<keyword evidence="4" id="KW-1185">Reference proteome</keyword>
<dbReference type="eggNOG" id="COG4942">
    <property type="taxonomic scope" value="Bacteria"/>
</dbReference>
<feature type="compositionally biased region" description="Basic and acidic residues" evidence="2">
    <location>
        <begin position="1523"/>
        <end position="1541"/>
    </location>
</feature>
<dbReference type="Pfam" id="PF19268">
    <property type="entry name" value="CIS_TMP"/>
    <property type="match status" value="4"/>
</dbReference>
<evidence type="ECO:0000313" key="4">
    <source>
        <dbReference type="Proteomes" id="UP000007519"/>
    </source>
</evidence>
<evidence type="ECO:0000256" key="2">
    <source>
        <dbReference type="SAM" id="MobiDB-lite"/>
    </source>
</evidence>
<protein>
    <submittedName>
        <fullName evidence="3">Uncharacterized protein</fullName>
    </submittedName>
</protein>
<feature type="coiled-coil region" evidence="1">
    <location>
        <begin position="642"/>
        <end position="714"/>
    </location>
</feature>
<dbReference type="OrthoDB" id="1488184at2"/>
<dbReference type="EMBL" id="CP002831">
    <property type="protein sequence ID" value="AFC24901.1"/>
    <property type="molecule type" value="Genomic_DNA"/>
</dbReference>
<feature type="coiled-coil region" evidence="1">
    <location>
        <begin position="1476"/>
        <end position="1521"/>
    </location>
</feature>
<dbReference type="RefSeq" id="WP_015692517.1">
    <property type="nucleotide sequence ID" value="NC_016940.1"/>
</dbReference>
<dbReference type="InterPro" id="IPR045538">
    <property type="entry name" value="CIS_TMP"/>
</dbReference>
<organism evidence="3 4">
    <name type="scientific">Saprospira grandis (strain Lewin)</name>
    <dbReference type="NCBI Taxonomy" id="984262"/>
    <lineage>
        <taxon>Bacteria</taxon>
        <taxon>Pseudomonadati</taxon>
        <taxon>Bacteroidota</taxon>
        <taxon>Saprospiria</taxon>
        <taxon>Saprospirales</taxon>
        <taxon>Saprospiraceae</taxon>
        <taxon>Saprospira</taxon>
    </lineage>
</organism>
<dbReference type="HOGENOM" id="CLU_240356_0_0_10"/>
<accession>H6L374</accession>
<dbReference type="Proteomes" id="UP000007519">
    <property type="component" value="Chromosome"/>
</dbReference>
<feature type="coiled-coil region" evidence="1">
    <location>
        <begin position="1162"/>
        <end position="1308"/>
    </location>
</feature>
<dbReference type="eggNOG" id="COG1196">
    <property type="taxonomic scope" value="Bacteria"/>
</dbReference>
<sequence>MKNREQQHIIETQNLNIEVKGYLDDYQLRLVQTTLIHLFKNELGNYLDRLFSEMVPPDVHLVIDRLDIDLPPIDLRGAEAVKDFRPAVERYFKKVARETVQKTIIKSSGGRFEQEGTRVRVSKWTLFKDFLEKGHYPSWAGPKNLPISSVIEELMRKSPSKMAELLLDIGRRNPQLANRLIFQFSPRQLEQMLQLIYQQSGPNMLRQLQLILKRLGQRYRALRGQRSVQKAAYTVAFEYIFEKVRSGRKFVYKEQELVQKIVERIQKNYQHVSAQELGELDSGVRQEHSQNYGDLDLLEYFLQYGSIPYWAKTDSLASMRQLFDRLIHKRLSALQRLIIRQKDAPNFWQRLFLQFEEEQLLQLLEPLTEDRMRMVRSLLEQFHHWGQKEGISRHRLAPALMGQLFEQLLLNRSSFSEKTLIEAFLKEASQLSTKTKNKEDLAQALFKVLEQENNERFDLSRQELLKQLGQMLPKTQAAAHSELLKEEQLKRRSLAVELALQALEEELAQEDLDQEQMARLQKKKGRLQRQERQLQRELQAISGLAPSSIRALLDRKKWLKKRLIQLEKELKAEDKRIKAEDKAAEKERKAKQDEARQLRRIIRNMRRETKAIARELGKSYKKVDKEDRSALRELKLEYAAAVSDLYNERSELQLQLGQLEELFALGELSRAEKNQLQSQIRLLNRQLKQLDRELQQLDQMLARVNADLRKLEQDETAEEPSASSQIDFLVFFLQYGSIPWWAEEYRDYSIEAIFKQFAEKEADKLRKAVARLGKNPIVWQRMVNQLSEEVLELVLIALFPRFAGFAISTAIMLEKIKAAQVFDKIKSISLKDFKWNKILEYLFLHPSQSNPQQFLKDLALELGRSYEISPRELLMYMTNLSHNNPETRLAYFADVIGDLGEDPSILAAEEALVQELLLRQRQADGLILSLEKKKEALEQYLLKGLFTEAAIRAKTDTLAGMEAIIKELLVQDRQFLRKLLFDAIGRAPARERLVTNFDNKIFWELVLLLNKSAMPLTQNYVQELGRALNDQKLFMVKDTVYRYLLELSQGGQFSVRSLVQQLLKAISRNTQRDPMLLLNDWKAKLRNLPAQRSGLVLQLLETEIALLRAQRRSTEDPSLLESLAQQLGSLELEQQHFSRQLLQVLNRERLEKEGLEIVPEDLEELYSRLDAIEKEIEELKSDIDEAQAMQKILRWRRIAELEAQRNLLRQEEPFAIRQLQQDMLNLKAEMERLDARINRLGDYAKQGLSAEEIRAEIAQLEQQRRALQERFKELQDQGKDATKEELDLIRLRQELERLQRDLESELEALPEPELLERMLVDEWEQPHLPIEEIRQAPEVQEFLSYLMELPWKQAEADRIRQRYLQELQDHWEDLAQGFQANRELLELLRSKMRQLLLPSLQRMSQKRLDWRREIEALPDMDSAKKWEQRLSGREEEQIEWLERLEAEQWDDQMAKELASLRKKVRIYFRKMRLMFRRQLRKLAQAEAARLKEIQRAQEEEEKRLEAERIKRINELKRLEKAPELEAAEEETKVKPKKEQPKPADPPVDEPLYIRNAGLVLLQPYYTRLFMALKMVSKGKFVNEEAQIRATHMLQYIATRQTETPENELVLNKIMCGLPLSTPVPMDVGLTEQELGTCDSLLQGAINNWSRMRTMTPDALRGTFLIRDGNIKEEADRWKLKVEKGSFDMLLRTLPWGFTFVRYGWLPKFIAVEWDIPGT</sequence>
<feature type="region of interest" description="Disordered" evidence="2">
    <location>
        <begin position="1523"/>
        <end position="1548"/>
    </location>
</feature>
<keyword evidence="1" id="KW-0175">Coiled coil</keyword>
<dbReference type="KEGG" id="sgn:SGRA_2172"/>
<evidence type="ECO:0000313" key="3">
    <source>
        <dbReference type="EMBL" id="AFC24901.1"/>
    </source>
</evidence>
<gene>
    <name evidence="3" type="ordered locus">SGRA_2172</name>
</gene>
<reference evidence="3 4" key="1">
    <citation type="journal article" date="2012" name="Stand. Genomic Sci.">
        <title>Complete genome sequencing and analysis of Saprospira grandis str. Lewin, a predatory marine bacterium.</title>
        <authorList>
            <person name="Saw J.H."/>
            <person name="Yuryev A."/>
            <person name="Kanbe M."/>
            <person name="Hou S."/>
            <person name="Young A.G."/>
            <person name="Aizawa S."/>
            <person name="Alam M."/>
        </authorList>
    </citation>
    <scope>NUCLEOTIDE SEQUENCE [LARGE SCALE GENOMIC DNA]</scope>
    <source>
        <strain evidence="3 4">Lewin</strain>
    </source>
</reference>